<feature type="compositionally biased region" description="Basic residues" evidence="1">
    <location>
        <begin position="54"/>
        <end position="64"/>
    </location>
</feature>
<protein>
    <submittedName>
        <fullName evidence="3">Uncharacterized protein</fullName>
    </submittedName>
</protein>
<gene>
    <name evidence="3" type="ORF">PSYICH_LOCUS8294</name>
</gene>
<keyword evidence="2" id="KW-0812">Transmembrane</keyword>
<name>A0A9P0GBW0_9CUCU</name>
<proteinExistence type="predicted"/>
<accession>A0A9P0GBW0</accession>
<evidence type="ECO:0000256" key="1">
    <source>
        <dbReference type="SAM" id="MobiDB-lite"/>
    </source>
</evidence>
<reference evidence="3" key="1">
    <citation type="submission" date="2022-01" db="EMBL/GenBank/DDBJ databases">
        <authorList>
            <person name="King R."/>
        </authorList>
    </citation>
    <scope>NUCLEOTIDE SEQUENCE</scope>
</reference>
<feature type="transmembrane region" description="Helical" evidence="2">
    <location>
        <begin position="250"/>
        <end position="274"/>
    </location>
</feature>
<evidence type="ECO:0000256" key="2">
    <source>
        <dbReference type="SAM" id="Phobius"/>
    </source>
</evidence>
<sequence>MEDKAVSTEDLCRVDHKRNVALSLARLEAILQTLVENKVESLKNDNRKQSSVHSKPKSILKRLRLTSTSSQSTTKNEKMEENGIIDGVKLEHVVEVENIVRKSALKKESSSSSVGSQQYQYRIPSFEASSIVSDEERNRSMQCDNIESCASINERPPSCCCSQEMEGHILHYDDDYVSLKLNAYGDNIETDTILSEEAIRRARKKRRKRRKKRMKKRMALEQRGFLVEAGVLDESFKHITVEDSTKKAKWTIVGTAFLLLFMCLLLVGITLRMAPIIDEMVRKENEEFVNSLSRHKNISSGVSVHSNNT</sequence>
<keyword evidence="4" id="KW-1185">Reference proteome</keyword>
<keyword evidence="2" id="KW-1133">Transmembrane helix</keyword>
<feature type="region of interest" description="Disordered" evidence="1">
    <location>
        <begin position="42"/>
        <end position="79"/>
    </location>
</feature>
<dbReference type="Proteomes" id="UP001153636">
    <property type="component" value="Chromosome 22"/>
</dbReference>
<organism evidence="3 4">
    <name type="scientific">Psylliodes chrysocephalus</name>
    <dbReference type="NCBI Taxonomy" id="3402493"/>
    <lineage>
        <taxon>Eukaryota</taxon>
        <taxon>Metazoa</taxon>
        <taxon>Ecdysozoa</taxon>
        <taxon>Arthropoda</taxon>
        <taxon>Hexapoda</taxon>
        <taxon>Insecta</taxon>
        <taxon>Pterygota</taxon>
        <taxon>Neoptera</taxon>
        <taxon>Endopterygota</taxon>
        <taxon>Coleoptera</taxon>
        <taxon>Polyphaga</taxon>
        <taxon>Cucujiformia</taxon>
        <taxon>Chrysomeloidea</taxon>
        <taxon>Chrysomelidae</taxon>
        <taxon>Galerucinae</taxon>
        <taxon>Alticini</taxon>
        <taxon>Psylliodes</taxon>
    </lineage>
</organism>
<evidence type="ECO:0000313" key="3">
    <source>
        <dbReference type="EMBL" id="CAH1107568.1"/>
    </source>
</evidence>
<dbReference type="OrthoDB" id="8197295at2759"/>
<evidence type="ECO:0000313" key="4">
    <source>
        <dbReference type="Proteomes" id="UP001153636"/>
    </source>
</evidence>
<dbReference type="AlphaFoldDB" id="A0A9P0GBW0"/>
<dbReference type="EMBL" id="OV651834">
    <property type="protein sequence ID" value="CAH1107568.1"/>
    <property type="molecule type" value="Genomic_DNA"/>
</dbReference>
<keyword evidence="2" id="KW-0472">Membrane</keyword>